<gene>
    <name evidence="1" type="ORF">GTHE00462_LOCUS5639</name>
</gene>
<reference evidence="1" key="1">
    <citation type="submission" date="2021-01" db="EMBL/GenBank/DDBJ databases">
        <authorList>
            <person name="Corre E."/>
            <person name="Pelletier E."/>
            <person name="Niang G."/>
            <person name="Scheremetjew M."/>
            <person name="Finn R."/>
            <person name="Kale V."/>
            <person name="Holt S."/>
            <person name="Cochrane G."/>
            <person name="Meng A."/>
            <person name="Brown T."/>
            <person name="Cohen L."/>
        </authorList>
    </citation>
    <scope>NUCLEOTIDE SEQUENCE</scope>
    <source>
        <strain evidence="1">CCMP 2712</strain>
    </source>
</reference>
<dbReference type="EMBL" id="HBKN01007034">
    <property type="protein sequence ID" value="CAE2263258.1"/>
    <property type="molecule type" value="Transcribed_RNA"/>
</dbReference>
<organism evidence="1">
    <name type="scientific">Guillardia theta</name>
    <name type="common">Cryptophyte</name>
    <name type="synonym">Cryptomonas phi</name>
    <dbReference type="NCBI Taxonomy" id="55529"/>
    <lineage>
        <taxon>Eukaryota</taxon>
        <taxon>Cryptophyceae</taxon>
        <taxon>Pyrenomonadales</taxon>
        <taxon>Geminigeraceae</taxon>
        <taxon>Guillardia</taxon>
    </lineage>
</organism>
<name>A0A7S4JGZ9_GUITH</name>
<sequence length="354" mass="40321">MLNPLTPLNPVNSDRRRFNINIHKTTLLLLSAAGTALLCFLAWQHRSRNPSALFQEPLNGHLAASLNVEPLKDSLPTYNPRHDPWLRAGKGSYQLWANEFALKHGDGKRYGKGYGSHGLYSVNDEPNRLNKRNGWERAEFRHWLTHQGGDSSDFWEKKGFPTVGSQYVHALKRLGINSFDDLKDFNVEYDIPSYECGETGLISSHKDCGMLESIVTEAEGDPSPEFWYTKNRGNLTSGSIQEHMESVSREVDNMLPTLSGRRPWDDKRFYCYSKYPSDPEFSQCMSEIDFATDPVTGDGKQERPWSELTRGLWKRHADGSLADGSDDLLGQSWKQLTAGLWREKPVMERNGMDY</sequence>
<proteinExistence type="predicted"/>
<protein>
    <submittedName>
        <fullName evidence="1">Uncharacterized protein</fullName>
    </submittedName>
</protein>
<accession>A0A7S4JGZ9</accession>
<dbReference type="AlphaFoldDB" id="A0A7S4JGZ9"/>
<evidence type="ECO:0000313" key="1">
    <source>
        <dbReference type="EMBL" id="CAE2263258.1"/>
    </source>
</evidence>